<proteinExistence type="predicted"/>
<feature type="region of interest" description="Disordered" evidence="1">
    <location>
        <begin position="4634"/>
        <end position="4680"/>
    </location>
</feature>
<dbReference type="SMART" id="SM00912">
    <property type="entry name" value="Haemagg_act"/>
    <property type="match status" value="1"/>
</dbReference>
<protein>
    <submittedName>
        <fullName evidence="3">Filamentous hemagglutinin outer membrane protein</fullName>
    </submittedName>
</protein>
<dbReference type="SUPFAM" id="SSF51126">
    <property type="entry name" value="Pectin lyase-like"/>
    <property type="match status" value="1"/>
</dbReference>
<dbReference type="InterPro" id="IPR008638">
    <property type="entry name" value="FhaB/CdiA-like_TPS"/>
</dbReference>
<dbReference type="GeneID" id="301820222"/>
<reference evidence="3 4" key="1">
    <citation type="journal article" date="2013" name="Appl. Environ. Microbiol.">
        <title>Genome analysis suggests that the soil oligotrophic bacterium Agromonas oligotrophica (Bradyrhizobium oligotrophicum) is a nitrogen-fixing symbiont of Aeschynomene indica.</title>
        <authorList>
            <person name="Okubo T."/>
            <person name="Fukushima S."/>
            <person name="Itakura M."/>
            <person name="Oshima K."/>
            <person name="Longtonglang A."/>
            <person name="Teaumroong N."/>
            <person name="Mitsui H."/>
            <person name="Hattori M."/>
            <person name="Hattori R."/>
            <person name="Hattori T."/>
            <person name="Minamisawa K."/>
        </authorList>
    </citation>
    <scope>NUCLEOTIDE SEQUENCE [LARGE SCALE GENOMIC DNA]</scope>
    <source>
        <strain evidence="3 4">S58</strain>
    </source>
</reference>
<dbReference type="eggNOG" id="COG2132">
    <property type="taxonomic scope" value="Bacteria"/>
</dbReference>
<feature type="domain" description="Filamentous haemagglutinin FhaB/tRNA nuclease CdiA-like TPS" evidence="2">
    <location>
        <begin position="131"/>
        <end position="248"/>
    </location>
</feature>
<dbReference type="eggNOG" id="COG3210">
    <property type="taxonomic scope" value="Bacteria"/>
</dbReference>
<dbReference type="EMBL" id="AP012603">
    <property type="protein sequence ID" value="BAM92508.1"/>
    <property type="molecule type" value="Genomic_DNA"/>
</dbReference>
<dbReference type="KEGG" id="aol:S58_65350"/>
<dbReference type="Pfam" id="PF12545">
    <property type="entry name" value="DUF3739"/>
    <property type="match status" value="1"/>
</dbReference>
<evidence type="ECO:0000313" key="3">
    <source>
        <dbReference type="EMBL" id="BAM92508.1"/>
    </source>
</evidence>
<evidence type="ECO:0000256" key="1">
    <source>
        <dbReference type="SAM" id="MobiDB-lite"/>
    </source>
</evidence>
<dbReference type="InterPro" id="IPR011050">
    <property type="entry name" value="Pectin_lyase_fold/virulence"/>
</dbReference>
<dbReference type="InterPro" id="IPR006626">
    <property type="entry name" value="PbH1"/>
</dbReference>
<dbReference type="SMART" id="SM00710">
    <property type="entry name" value="PbH1"/>
    <property type="match status" value="7"/>
</dbReference>
<name>M4ZFB1_9BRAD</name>
<dbReference type="OrthoDB" id="1776524at2"/>
<dbReference type="Gene3D" id="2.160.20.10">
    <property type="entry name" value="Single-stranded right-handed beta-helix, Pectin lyase-like"/>
    <property type="match status" value="2"/>
</dbReference>
<dbReference type="InterPro" id="IPR021026">
    <property type="entry name" value="Filamn_hemagglutn_DUF3739"/>
</dbReference>
<evidence type="ECO:0000313" key="4">
    <source>
        <dbReference type="Proteomes" id="UP000011841"/>
    </source>
</evidence>
<accession>M4ZFB1</accession>
<dbReference type="HOGENOM" id="CLU_000163_1_0_5"/>
<dbReference type="InterPro" id="IPR012334">
    <property type="entry name" value="Pectin_lyas_fold"/>
</dbReference>
<dbReference type="RefSeq" id="WP_015669589.1">
    <property type="nucleotide sequence ID" value="NC_020453.1"/>
</dbReference>
<organism evidence="3 4">
    <name type="scientific">Bradyrhizobium oligotrophicum S58</name>
    <dbReference type="NCBI Taxonomy" id="1245469"/>
    <lineage>
        <taxon>Bacteria</taxon>
        <taxon>Pseudomonadati</taxon>
        <taxon>Pseudomonadota</taxon>
        <taxon>Alphaproteobacteria</taxon>
        <taxon>Hyphomicrobiales</taxon>
        <taxon>Nitrobacteraceae</taxon>
        <taxon>Bradyrhizobium</taxon>
    </lineage>
</organism>
<evidence type="ECO:0000259" key="2">
    <source>
        <dbReference type="SMART" id="SM00912"/>
    </source>
</evidence>
<gene>
    <name evidence="3" type="ORF">S58_65350</name>
</gene>
<dbReference type="STRING" id="1245469.S58_65350"/>
<dbReference type="NCBIfam" id="TIGR01901">
    <property type="entry name" value="adhes_NPXG"/>
    <property type="match status" value="1"/>
</dbReference>
<keyword evidence="4" id="KW-1185">Reference proteome</keyword>
<dbReference type="Pfam" id="PF05860">
    <property type="entry name" value="TPS"/>
    <property type="match status" value="1"/>
</dbReference>
<dbReference type="PATRIC" id="fig|1245469.3.peg.6681"/>
<sequence length="4680" mass="461968">MAVHRHVSHRAVPARFHRLAWLGCVSALALFLSGTAIHARPLGASGASSAAAAASAAASAASQQAATIAKQSQDAMTKAAAMLKAMQAAQAAARGIATGSSSNSLNAGLPAVTDGLSTGGLVVDPRVVNASQAGTATNLWSGADQPVQSTGSGQTTVTIKQTASQAIMSWYQFNVGKNTTLVFDQQGNPGWVALNRVDATGRPSQILGNIKADGTVLLINPNGIIFGGGSQVNVGSLIATTHDIAGTSTAAASAFSGTSPNYSLQNVTANGTSYAFAAPANESSANDYFTQNGLFVTSAANNNGVAVASGKSAVFVMGDQTLGSLGGGGIVVQPGASITANAVGSTTSNGYLALIAPAVTNSGTLTANNGQVILAAGSGIVLAEPSSTATGVKQALTAVSFAPGTTTVYVNVANGDSITLAPAIATKSLAAALPNGGLVTNDGLIVSNDGAVSVVADSIRQLGVIEATTSVTRPGSISLNTYYTTPTANGAIGSIVLGPNSLTTILPDENSSTIPTGTATSAYFAANVQPQIAIKASGDVDLQGAADGTGGAFLKAPGAAVELGAGVTISGGNLAAGTSGTVVLESGSGIDLSGLAGVTLPTSNYLLSFKVTAAEVADTPLARGLIGSTVTIDARLNGTRADGLSWVGSPLLNAQGYTGLIPETIDELLTVGGKLAITAGQNAIMLPGSSINLSGGYVQYSPGFVGTTRVVGSNGRVYNIGSAPSDLSYGILGGFTVDHVRWGVSETYASLLAGGYYDPGYISGRSAGSASFTSAAPILEGSFASAIVAGERQRAGLEAMPMGAGLSVALSGTNSTTYTVLLESGAEAGLDPFGLSTFKLGASWSPTLVRLADGTLAFPVFSDLLTSSAFGSVSIDTGGNAMLQMTADAALTVLPGGSVTLGNVERIDGTITARSGSITLTGWTLANGISQSVALQDLLVTGRLDVSGLWINDSGVDNGSLLGSAYVDAGSVAINTIASSVYTPGSLISSGTTTSGKDFSTSPGNTILTSVTDTTRSIRLAQGSVIDASSGGYVDRNGSLKNGADRLPLGKGGSVALKTYAGVSSFVVPSYAVAATNILDNLNNVLVTAGTGFYTFTDNGAGGIQVLPFADRANTYLEGSIHAQGFAGGGTFTLQAPYIQVGGIGAVSYTPGETQSSGVGQINLPTSFFNNSGFGSYALIGLAEANVAANTALTLKQTNLLAPAPGSFTGIATNAAKARELAQAGAVIDGLRKPLNLSLTQSGIDLSQSGLANVTGGVTVGAGATITADPGATVSIVADQAVSFKGSVAAGAGATVTMVSNKSSVVVAGSVRAQGGTVNLASFGNLTLAAGSMLDVSGVFVPDPTVTRYATGTVYDGGTVTLLSNNTVEVQPGATINIAGAAGVIEVPMGRKVQTQAVWSNGGTLQVGAFTAYLGGTLSAAGGAPLAAGGSLSLGDFVLPGTLAPYSSVFATAVYNTDTQSVIGIRSGILIAQSGLATSATTVTLTADMINNSGLGSVTLAAGGYLQGSPKAATIGFAGSTEIRVPGSLVLHSGSNLLTILPAGATLANLANTPASVGGATVTLDAGYIRLAGTSLEQAISPPAAKNMADGTLSIGSDGVSHGRFVTQWIDLQGDLSLVNVANAALTTAGAVRLLPGRYGSETVTPTGTSLGGYFVTPGRLTITASEVFPATNTAYLLMSTMSVSDSSPTLTIKQYAGSSPTAPLSAGGTLVLDAQNIEQDGTLWAPLGNVVIGLRSAADMPLAVTRSVVASSATTYSGALVQTQSVTLGAGGLTAVSTGGFDIPYGYTVDGATWYYGLNLNANATTTSSNPVTQQTAAPAKSISVFGSSVKLGGSIDASGGGDVYAVEYVPGTGGTRNVLLNYQQVSTVTSSGTSTNYSSTYADGRQVYALVPAYEAQVAAYDPVFATYPYYSGKSVTSAGLVTSGSKLSSFPASAMNNAAGIAPGTSVTLSGGNGIAAGTYVLLPGMYATLPGAYRVVQYATSTASSAGSFTGADGSVYVTGSFGNAITGSRSSQTALFQLQSQAVWGQYSKINITSGTSYFSSYAANNGLAPTALPVDGGLLVIGATSQLSLGGKNSFAAGSSDLAPAIQGATGQVDIAAANIAVVASDRLGQFGTVAANGSFTASTAFSNYLFLDADQISNFGAGSVLIGGTASVTSPGAITAIATNLEVASDAQHPLSGPELILVTQAGGARGLTVDTGSVVSTRGAVSGTSRNITLSGDGALLRVSNGSMVSVTRSGATGTGTFTIGTAVGTAQLVAGAGVVITAGNSLMIDTSGSGAFAPDFSGGGGVSTTGVTLKAPNLSIAANTFNFGPEGLPASGLNLTPGQFNSLFAGASSVTLRSNSGFDFYDQTALTLGDAANPIGTLTFDGSGFYSIGSNTTGTGATDCSAYCATIAATNITLVNSRGASGVSADPAVVAGAGGTLNLNAAKVITADAGAKSFGGFSKVNWNAAESITFTGTGSLDTAAATATAKFNLSSVSIKSAGTGYTSVPTVTISGTGGTSATGTALLGIVSFNVSTTGSGSGYRTGDLVTIKDSVTGATATGTAVASSTGAIVGINIISGGSGFSGVLANLTVTVTAGSGTGAAIGTTASPTVGLQPQFGVVGVNVSGGTGYTGVPTVTISGGGGSGASAQAVATLNALTVANGGTGYTSAPLVTITGGGGSGATATATLGGSGINGLTLTNGGTGYTSTPTISIWGGSDLTLSAPDVVVKAGANQTVTARGNLVAQGNGTGVFVGDNSISGTLALNGASVTARNGVQIDAAGGKVNLTAATGDVVLTSGAAINAQGVRLPVNDQFMDAPAGSVQLISSLGNVSIVGAGIDVSNPYAGYAGSLAIQTGNNGTIGTATLAGTLSGAARFNDLGGNFSLLASNLSGSLPLDGTKPNFSGSFTVTLQTGNIELPAGAVLTSRNVQLTANGGSVNIGGTIDARDLSGGQISLFGTGTLPSSSSCTTSCGVWIQSTARLLANAVTKDDPTFGRYSSVDNGATNPNGGTITLATTGTPTAGAYDPTYGFQLVTSANSGWIKVDAGALLDVSGGPTAPAGQVIVRAPLLSDSTVNVRFKGNVVTNGSTSGGGLALNAYATWSTMDGTTAGKHFDGIIDPAGWFDGTGTRVAGTVIAGDTISYSTTTTYTAVPTILVGGASGVAAAIMTTQTGALTVPTASRGSGFGTATRNNCKGGGATFTCYSDAAMTLNPVVVTLTGGTGGSGLVVTGVTVSAGAVSAVTVSNAAAIGYTSPVTLTVTGGTTAATVTANLLIAGLVPTNPNTTYATAPTVTANGVALTAKYTVQQSYSLSQTTNIAQSIGIFVPTTANADHVTFYQSTLAGFVQKSLAGSVGAGDGDAFDFASGLGAILHVRPEIVLSNPSSSINAGNVTVASNWNLGGVKGLTNATAFTAVNGASVAPNTVITDVAGKLLANYTNYTGQLVATANTPLAYRTAAGEPGVLTVRAVNDVAVKATISDGFYETRDYFGGSVAVADLIANNPALSGKVADYNTTAAADLMSRVQGVNNGSFSINLVAGAAFTSNRDTTANPYAVTPVSALTGTRTGNVNVDGHVNSALVTTPTGTTTATTFKPSMVPTLVRTGTGSITIAAAGNFQLLDKSAPGAVYTAGAATSTPADFTALAVPLGDNCGGPTCINGFLNTPTWAAGGGSVSITAGQSIVGVETPVDDASGSQSGKAYQSMMQLWNNWYFHGGWSNGTATPFANCTFLASCQTAAWINYASFYQGIGALGGGNASLVAGSDIKQIGVSLPETLIVAGGLTASDPAHMITYGGGNLLVQAGGNLLSSDFLVGLGSGRINAAGTISADPNSSLSATLVTGNSNATAKSANTSPTSKPLDMILGVQNGFISATAGGSINLLSVYDPAQLAVYSVPSIIMPGGTTPTTSSTWMGSPFTSYGAQSGVSLTAVSGDVTIATATALPVVAKGGNATTGTVTAVTGTSVIGVYPATLDVTALNGSIMIGAAAGQVINIVPIPSSAGAALGTLSLMAAQSINIGTSSGISMLDLATGASSRYVHGAATAQSFINPLGQTFADLTQALHANDPVPVVIAAGQDITMAGNITLIKPADMTAGNNIVSEKALSSAIDGVPETNAGLATITFQNNNVSDVTSLVAGNSIIGGSYVLYGPGSWLIQAGRNIGPLRQSQNGYAGIVAAGNGINYGTNTDASLSGKLVKYLPNQSADIYVMAGVKPQRVDYAAVIAEYVDPARSGTSGIDLLRLIAAKLNDGLDPAKSWDAGSRAKAWSDFNALAVDRQHSLVDQALSGYFGTGARADYVAFINNYIAPTAPDVGFDFLAEVAGVLGISKDAASARFATIAAGQDTPTLREKLAINRSFNDFLIRVGKDRNDPGSIYSGEYGRAYAAISTLFPAALGYTDNRPGNGVNGAANRIVTGTISLGGSVLETQMGSDISILMPGGNINVGRNGQDLLSPIQEGILTLAGGTIRGYSDGTIQLAQSRVMTMQGGDIDLFSANGDINAGQGSKTYAASPPQQTICDANGYCYLNPTGLVTGAGIAALITLKGQDPSKSDVNLYAPTGTIDAGSAGIRVAGNLSLGAAHILNAFNINVQGSATGLPTVAPPPVAALTLGNNTAAAPQKLAPSQQPSADGRASVIIVEVLGYGGGQGGGGDTPARNGTSQSGGNGNGATAPQSASGSEACKEGAADCRSRP</sequence>
<dbReference type="Proteomes" id="UP000011841">
    <property type="component" value="Chromosome"/>
</dbReference>
<feature type="compositionally biased region" description="Basic and acidic residues" evidence="1">
    <location>
        <begin position="4668"/>
        <end position="4680"/>
    </location>
</feature>